<evidence type="ECO:0000313" key="2">
    <source>
        <dbReference type="Proteomes" id="UP001207468"/>
    </source>
</evidence>
<accession>A0ACC0UKC7</accession>
<reference evidence="1" key="1">
    <citation type="submission" date="2021-03" db="EMBL/GenBank/DDBJ databases">
        <title>Evolutionary priming and transition to the ectomycorrhizal habit in an iconic lineage of mushroom-forming fungi: is preadaptation a requirement?</title>
        <authorList>
            <consortium name="DOE Joint Genome Institute"/>
            <person name="Looney B.P."/>
            <person name="Miyauchi S."/>
            <person name="Morin E."/>
            <person name="Drula E."/>
            <person name="Courty P.E."/>
            <person name="Chicoki N."/>
            <person name="Fauchery L."/>
            <person name="Kohler A."/>
            <person name="Kuo A."/>
            <person name="LaButti K."/>
            <person name="Pangilinan J."/>
            <person name="Lipzen A."/>
            <person name="Riley R."/>
            <person name="Andreopoulos W."/>
            <person name="He G."/>
            <person name="Johnson J."/>
            <person name="Barry K.W."/>
            <person name="Grigoriev I.V."/>
            <person name="Nagy L."/>
            <person name="Hibbett D."/>
            <person name="Henrissat B."/>
            <person name="Matheny P.B."/>
            <person name="Labbe J."/>
            <person name="Martin A.F."/>
        </authorList>
    </citation>
    <scope>NUCLEOTIDE SEQUENCE</scope>
    <source>
        <strain evidence="1">BPL698</strain>
    </source>
</reference>
<dbReference type="EMBL" id="JAGFNK010000021">
    <property type="protein sequence ID" value="KAI9511514.1"/>
    <property type="molecule type" value="Genomic_DNA"/>
</dbReference>
<gene>
    <name evidence="1" type="ORF">F5148DRAFT_1171092</name>
</gene>
<protein>
    <submittedName>
        <fullName evidence="1">Pex19 protein family-domain-containing protein</fullName>
    </submittedName>
</protein>
<dbReference type="Proteomes" id="UP001207468">
    <property type="component" value="Unassembled WGS sequence"/>
</dbReference>
<proteinExistence type="predicted"/>
<comment type="caution">
    <text evidence="1">The sequence shown here is derived from an EMBL/GenBank/DDBJ whole genome shotgun (WGS) entry which is preliminary data.</text>
</comment>
<keyword evidence="2" id="KW-1185">Reference proteome</keyword>
<evidence type="ECO:0000313" key="1">
    <source>
        <dbReference type="EMBL" id="KAI9511514.1"/>
    </source>
</evidence>
<name>A0ACC0UKC7_9AGAM</name>
<sequence>MDGMRALPPPPVKLSVMAPSTSNAPGKRTVSVDDDADIDDLDDVLDDFTPKSTAKPAPQPTTATKAATAPSPSPPGSTRTSDSQDMHFVEQLAREMEAMLLGLGTQPGPSGSAGSAHANDAHAGEDSARDKQVLEAWGELFAKSLDGVPLDVTDGDGANEADESKDAFRKSRDEAAARLRKSHTELQADPSTSDELATLLESEDEESLQKFLEAMMGQLMSKDVLYEPLKELNNKFPSYLESNKDKLSASEVQRYQAQYACSSEIIALFEETVYNDDDPEMRVRITTLMSKVPTTLSLLSVYARQRANHCSQMQEHGAPPAEIMGELPPGLDLGPDGAPQLPLPDGCVIG</sequence>
<organism evidence="1 2">
    <name type="scientific">Russula earlei</name>
    <dbReference type="NCBI Taxonomy" id="71964"/>
    <lineage>
        <taxon>Eukaryota</taxon>
        <taxon>Fungi</taxon>
        <taxon>Dikarya</taxon>
        <taxon>Basidiomycota</taxon>
        <taxon>Agaricomycotina</taxon>
        <taxon>Agaricomycetes</taxon>
        <taxon>Russulales</taxon>
        <taxon>Russulaceae</taxon>
        <taxon>Russula</taxon>
    </lineage>
</organism>